<keyword evidence="1" id="KW-0812">Transmembrane</keyword>
<keyword evidence="1" id="KW-0472">Membrane</keyword>
<protein>
    <submittedName>
        <fullName evidence="2">Uncharacterized protein</fullName>
    </submittedName>
</protein>
<comment type="caution">
    <text evidence="2">The sequence shown here is derived from an EMBL/GenBank/DDBJ whole genome shotgun (WGS) entry which is preliminary data.</text>
</comment>
<name>A0A834HQ35_RHYFE</name>
<dbReference type="EMBL" id="JAACXV010014584">
    <property type="protein sequence ID" value="KAF7265748.1"/>
    <property type="molecule type" value="Genomic_DNA"/>
</dbReference>
<reference evidence="2" key="1">
    <citation type="submission" date="2020-08" db="EMBL/GenBank/DDBJ databases">
        <title>Genome sequencing and assembly of the red palm weevil Rhynchophorus ferrugineus.</title>
        <authorList>
            <person name="Dias G.B."/>
            <person name="Bergman C.M."/>
            <person name="Manee M."/>
        </authorList>
    </citation>
    <scope>NUCLEOTIDE SEQUENCE</scope>
    <source>
        <strain evidence="2">AA-2017</strain>
        <tissue evidence="2">Whole larva</tissue>
    </source>
</reference>
<evidence type="ECO:0000256" key="1">
    <source>
        <dbReference type="SAM" id="Phobius"/>
    </source>
</evidence>
<evidence type="ECO:0000313" key="3">
    <source>
        <dbReference type="Proteomes" id="UP000625711"/>
    </source>
</evidence>
<gene>
    <name evidence="2" type="ORF">GWI33_020831</name>
</gene>
<sequence>MSGDAVRGVGQAGVKKCDQYEYALKCGFYFNRLSRLGGFRWTIEVRALVGWIFVGVLGRVLMKKLSGYFAALLQKYQINPL</sequence>
<organism evidence="2 3">
    <name type="scientific">Rhynchophorus ferrugineus</name>
    <name type="common">Red palm weevil</name>
    <name type="synonym">Curculio ferrugineus</name>
    <dbReference type="NCBI Taxonomy" id="354439"/>
    <lineage>
        <taxon>Eukaryota</taxon>
        <taxon>Metazoa</taxon>
        <taxon>Ecdysozoa</taxon>
        <taxon>Arthropoda</taxon>
        <taxon>Hexapoda</taxon>
        <taxon>Insecta</taxon>
        <taxon>Pterygota</taxon>
        <taxon>Neoptera</taxon>
        <taxon>Endopterygota</taxon>
        <taxon>Coleoptera</taxon>
        <taxon>Polyphaga</taxon>
        <taxon>Cucujiformia</taxon>
        <taxon>Curculionidae</taxon>
        <taxon>Dryophthorinae</taxon>
        <taxon>Rhynchophorus</taxon>
    </lineage>
</organism>
<dbReference type="AlphaFoldDB" id="A0A834HQ35"/>
<accession>A0A834HQ35</accession>
<dbReference type="Proteomes" id="UP000625711">
    <property type="component" value="Unassembled WGS sequence"/>
</dbReference>
<evidence type="ECO:0000313" key="2">
    <source>
        <dbReference type="EMBL" id="KAF7265748.1"/>
    </source>
</evidence>
<dbReference type="OrthoDB" id="10554630at2759"/>
<proteinExistence type="predicted"/>
<keyword evidence="3" id="KW-1185">Reference proteome</keyword>
<feature type="transmembrane region" description="Helical" evidence="1">
    <location>
        <begin position="43"/>
        <end position="62"/>
    </location>
</feature>
<keyword evidence="1" id="KW-1133">Transmembrane helix</keyword>